<proteinExistence type="predicted"/>
<evidence type="ECO:0000313" key="1">
    <source>
        <dbReference type="EMBL" id="MBX57303.1"/>
    </source>
</evidence>
<accession>A0A2P2PRI9</accession>
<organism evidence="1">
    <name type="scientific">Rhizophora mucronata</name>
    <name type="common">Asiatic mangrove</name>
    <dbReference type="NCBI Taxonomy" id="61149"/>
    <lineage>
        <taxon>Eukaryota</taxon>
        <taxon>Viridiplantae</taxon>
        <taxon>Streptophyta</taxon>
        <taxon>Embryophyta</taxon>
        <taxon>Tracheophyta</taxon>
        <taxon>Spermatophyta</taxon>
        <taxon>Magnoliopsida</taxon>
        <taxon>eudicotyledons</taxon>
        <taxon>Gunneridae</taxon>
        <taxon>Pentapetalae</taxon>
        <taxon>rosids</taxon>
        <taxon>fabids</taxon>
        <taxon>Malpighiales</taxon>
        <taxon>Rhizophoraceae</taxon>
        <taxon>Rhizophora</taxon>
    </lineage>
</organism>
<protein>
    <submittedName>
        <fullName evidence="1">Uncharacterized protein</fullName>
    </submittedName>
</protein>
<sequence length="38" mass="4041">MLWADATGRSLSAFGIAVATTNHVKCSSWAVSSVKRKC</sequence>
<reference evidence="1" key="1">
    <citation type="submission" date="2018-02" db="EMBL/GenBank/DDBJ databases">
        <title>Rhizophora mucronata_Transcriptome.</title>
        <authorList>
            <person name="Meera S.P."/>
            <person name="Sreeshan A."/>
            <person name="Augustine A."/>
        </authorList>
    </citation>
    <scope>NUCLEOTIDE SEQUENCE</scope>
    <source>
        <tissue evidence="1">Leaf</tissue>
    </source>
</reference>
<name>A0A2P2PRI9_RHIMU</name>
<dbReference type="AlphaFoldDB" id="A0A2P2PRI9"/>
<dbReference type="EMBL" id="GGEC01076819">
    <property type="protein sequence ID" value="MBX57303.1"/>
    <property type="molecule type" value="Transcribed_RNA"/>
</dbReference>